<dbReference type="InterPro" id="IPR013096">
    <property type="entry name" value="Cupin_2"/>
</dbReference>
<proteinExistence type="predicted"/>
<evidence type="ECO:0000259" key="1">
    <source>
        <dbReference type="Pfam" id="PF07883"/>
    </source>
</evidence>
<keyword evidence="3" id="KW-1185">Reference proteome</keyword>
<dbReference type="Gene3D" id="2.60.120.10">
    <property type="entry name" value="Jelly Rolls"/>
    <property type="match status" value="1"/>
</dbReference>
<gene>
    <name evidence="2" type="ORF">SAMN04487779_101018</name>
</gene>
<dbReference type="Proteomes" id="UP000198925">
    <property type="component" value="Unassembled WGS sequence"/>
</dbReference>
<name>A0A1G6W0V6_9PROT</name>
<dbReference type="InterPro" id="IPR011051">
    <property type="entry name" value="RmlC_Cupin_sf"/>
</dbReference>
<dbReference type="RefSeq" id="WP_090663949.1">
    <property type="nucleotide sequence ID" value="NZ_FMZX01000010.1"/>
</dbReference>
<protein>
    <submittedName>
        <fullName evidence="2">Cupin domain-containing protein</fullName>
    </submittedName>
</protein>
<dbReference type="EMBL" id="FMZX01000010">
    <property type="protein sequence ID" value="SDD59343.1"/>
    <property type="molecule type" value="Genomic_DNA"/>
</dbReference>
<sequence length="91" mass="9480">MDPREFAAFLTAEGFAPAIPRSLAPGQPVPEHTHPFDAKILVTAGAFTLTRGGIATRHGPGDLFSVPAGEPHAELAGPKGAEYLAGRRHKG</sequence>
<evidence type="ECO:0000313" key="2">
    <source>
        <dbReference type="EMBL" id="SDD59343.1"/>
    </source>
</evidence>
<evidence type="ECO:0000313" key="3">
    <source>
        <dbReference type="Proteomes" id="UP000198925"/>
    </source>
</evidence>
<reference evidence="2 3" key="1">
    <citation type="submission" date="2016-10" db="EMBL/GenBank/DDBJ databases">
        <authorList>
            <person name="de Groot N.N."/>
        </authorList>
    </citation>
    <scope>NUCLEOTIDE SEQUENCE [LARGE SCALE GENOMIC DNA]</scope>
    <source>
        <strain evidence="2 3">CPCC 100156</strain>
    </source>
</reference>
<dbReference type="Pfam" id="PF07883">
    <property type="entry name" value="Cupin_2"/>
    <property type="match status" value="1"/>
</dbReference>
<dbReference type="InterPro" id="IPR014710">
    <property type="entry name" value="RmlC-like_jellyroll"/>
</dbReference>
<dbReference type="AlphaFoldDB" id="A0A1G6W0V6"/>
<organism evidence="2 3">
    <name type="scientific">Belnapia rosea</name>
    <dbReference type="NCBI Taxonomy" id="938405"/>
    <lineage>
        <taxon>Bacteria</taxon>
        <taxon>Pseudomonadati</taxon>
        <taxon>Pseudomonadota</taxon>
        <taxon>Alphaproteobacteria</taxon>
        <taxon>Acetobacterales</taxon>
        <taxon>Roseomonadaceae</taxon>
        <taxon>Belnapia</taxon>
    </lineage>
</organism>
<feature type="domain" description="Cupin type-2" evidence="1">
    <location>
        <begin position="23"/>
        <end position="73"/>
    </location>
</feature>
<dbReference type="SUPFAM" id="SSF51182">
    <property type="entry name" value="RmlC-like cupins"/>
    <property type="match status" value="1"/>
</dbReference>
<accession>A0A1G6W0V6</accession>
<dbReference type="STRING" id="938405.SAMN02927895_01124"/>